<dbReference type="InterPro" id="IPR029058">
    <property type="entry name" value="AB_hydrolase_fold"/>
</dbReference>
<accession>A0A1G8PNY0</accession>
<dbReference type="Pfam" id="PF02627">
    <property type="entry name" value="CMD"/>
    <property type="match status" value="1"/>
</dbReference>
<dbReference type="Proteomes" id="UP000181870">
    <property type="component" value="Unassembled WGS sequence"/>
</dbReference>
<dbReference type="GO" id="GO:0016787">
    <property type="term" value="F:hydrolase activity"/>
    <property type="evidence" value="ECO:0007669"/>
    <property type="project" value="InterPro"/>
</dbReference>
<dbReference type="InterPro" id="IPR003779">
    <property type="entry name" value="CMD-like"/>
</dbReference>
<feature type="domain" description="Carboxymuconolactone decarboxylase-like" evidence="2">
    <location>
        <begin position="184"/>
        <end position="245"/>
    </location>
</feature>
<dbReference type="Gene3D" id="1.10.10.800">
    <property type="match status" value="1"/>
</dbReference>
<dbReference type="Gene3D" id="1.20.1290.10">
    <property type="entry name" value="AhpD-like"/>
    <property type="match status" value="1"/>
</dbReference>
<dbReference type="InterPro" id="IPR002925">
    <property type="entry name" value="Dienelactn_hydro"/>
</dbReference>
<dbReference type="Gene3D" id="3.40.50.1820">
    <property type="entry name" value="alpha/beta hydrolase"/>
    <property type="match status" value="1"/>
</dbReference>
<protein>
    <recommendedName>
        <fullName evidence="5">Carboxymuconolactone decarboxylase family protein</fullName>
    </recommendedName>
</protein>
<evidence type="ECO:0000259" key="1">
    <source>
        <dbReference type="Pfam" id="PF01738"/>
    </source>
</evidence>
<sequence>MKYRKLGNRKMQMSAIGPDVGFVLFSPLGKREIMKKYILGIWMVCLASLVMAQTPKAEQVMNKKQQYIVEVAALVGKGDLTKLKPVLVAGLEDGMTVNELKEVMVHSYAYCGFPRALRGLQTFVAVLNERKANGIEDKRGRKASPITDTRSKYERGRDILAEISGAPVDAPKADYAVLAPEIEVFLKEHLFADIFERDVLTYGEREMATVAVLAAIGGVEPMMKSHIGIALNVGVTPDELRRLFIIVEKQIGRGEADAGRMVLNEVLQSKGLITNPGTPVVVVENGVKKQKVTFHNRFLIDVVGDLYLPANYDPAKRYPTLVVGHPFGGVKEQTSGLYARHLAEQGYVTLAFDASYYGESGGYPRRIESPEVRVEDFSAAVDFLSNHPAVDADKIGVIGICGGGCYSVSAAQIDHRIKAVATISMYDMGRARRQGVGDSMTYEQRMATLDAVGRQRTAEFGGADRKDIRALPEKVDASTPKYALDFLDYYDNPARGQHPNSTAYYSYTSLAPMMNFFPFVQIETISPRPLLFIVGENAVSAYFSEDAYAKAAEPKELFVVPSATHVDLYDRPEYLKITLPKLDNYFKQYLK</sequence>
<reference evidence="3 4" key="1">
    <citation type="submission" date="2016-10" db="EMBL/GenBank/DDBJ databases">
        <authorList>
            <person name="de Groot N.N."/>
        </authorList>
    </citation>
    <scope>NUCLEOTIDE SEQUENCE [LARGE SCALE GENOMIC DNA]</scope>
    <source>
        <strain evidence="3 4">NLAE-zl-C57</strain>
    </source>
</reference>
<gene>
    <name evidence="3" type="ORF">SAMN05192582_10948</name>
</gene>
<dbReference type="EMBL" id="FNDO01000094">
    <property type="protein sequence ID" value="SDI94211.1"/>
    <property type="molecule type" value="Genomic_DNA"/>
</dbReference>
<proteinExistence type="predicted"/>
<organism evidence="3 4">
    <name type="scientific">Bacteroides ovatus</name>
    <dbReference type="NCBI Taxonomy" id="28116"/>
    <lineage>
        <taxon>Bacteria</taxon>
        <taxon>Pseudomonadati</taxon>
        <taxon>Bacteroidota</taxon>
        <taxon>Bacteroidia</taxon>
        <taxon>Bacteroidales</taxon>
        <taxon>Bacteroidaceae</taxon>
        <taxon>Bacteroides</taxon>
    </lineage>
</organism>
<dbReference type="Pfam" id="PF01738">
    <property type="entry name" value="DLH"/>
    <property type="match status" value="1"/>
</dbReference>
<dbReference type="SUPFAM" id="SSF69118">
    <property type="entry name" value="AhpD-like"/>
    <property type="match status" value="1"/>
</dbReference>
<feature type="domain" description="Dienelactone hydrolase" evidence="1">
    <location>
        <begin position="314"/>
        <end position="422"/>
    </location>
</feature>
<name>A0A1G8PNY0_BACOV</name>
<dbReference type="AlphaFoldDB" id="A0A1G8PNY0"/>
<dbReference type="InterPro" id="IPR051411">
    <property type="entry name" value="Polyketide_trans_af380"/>
</dbReference>
<dbReference type="PANTHER" id="PTHR47751">
    <property type="entry name" value="SUPERFAMILY HYDROLASE, PUTATIVE (AFU_ORTHOLOGUE AFUA_2G16580)-RELATED"/>
    <property type="match status" value="1"/>
</dbReference>
<dbReference type="GO" id="GO:0051920">
    <property type="term" value="F:peroxiredoxin activity"/>
    <property type="evidence" value="ECO:0007669"/>
    <property type="project" value="InterPro"/>
</dbReference>
<evidence type="ECO:0008006" key="5">
    <source>
        <dbReference type="Google" id="ProtNLM"/>
    </source>
</evidence>
<evidence type="ECO:0000313" key="3">
    <source>
        <dbReference type="EMBL" id="SDI94211.1"/>
    </source>
</evidence>
<dbReference type="PANTHER" id="PTHR47751:SF1">
    <property type="entry name" value="SUPERFAMILY HYDROLASE, PUTATIVE (AFU_ORTHOLOGUE AFUA_2G16580)-RELATED"/>
    <property type="match status" value="1"/>
</dbReference>
<dbReference type="InterPro" id="IPR029032">
    <property type="entry name" value="AhpD-like"/>
</dbReference>
<evidence type="ECO:0000313" key="4">
    <source>
        <dbReference type="Proteomes" id="UP000181870"/>
    </source>
</evidence>
<evidence type="ECO:0000259" key="2">
    <source>
        <dbReference type="Pfam" id="PF02627"/>
    </source>
</evidence>
<dbReference type="SUPFAM" id="SSF53474">
    <property type="entry name" value="alpha/beta-Hydrolases"/>
    <property type="match status" value="1"/>
</dbReference>